<dbReference type="Proteomes" id="UP000582659">
    <property type="component" value="Unassembled WGS sequence"/>
</dbReference>
<sequence length="552" mass="63923">MYKRVTCCKISIFSRHYAQFNPRNADRFGLLVKRIPHVERMKSVDRNKKNGKIIEDTASFLGFKDKDHIADISTPISKKFQSKMDKEKSRSEFYRMQGGDFFGRKVVLECSKPEFNHYEGMRYHRGRDTIPLFSQHWANCKHNNDWFKVYRTEKFNSSLISYGDRTWSRFISLIHPKVFRPLVRLFKAPTKVQYEFLREFPLSDHLFLAGETGSGKTYAYALILISRIMQSKENGIKEKAIIIVPSLLLRDQTLEKLNELNSELGLKIKASKKEEFIRDPNDFDILIATPGGAVRTLKGLDEDVQIPYVVMDEADNLLDESFVSEITEFLHRVPIKYSHMNPNKKEGARLIFTSATCPDDLQDLAEGIVDAPRIRYLLSPNLHRIPPNITQTFIRVREMDKIKKLVELLRKEPENAKSLIFCKNNDTVKWVSGELLKNGFENLKLTSGEENVMEKIPAFKFFVATDLASRGLDMRGLSHVINYNFPKHLVDYLHRIGRVGRCNSSRLSQKVTSFVREAHEVNHVNRIEMTLRLNRVLSGIETDVAGQLMDRK</sequence>
<dbReference type="GO" id="GO:0005524">
    <property type="term" value="F:ATP binding"/>
    <property type="evidence" value="ECO:0007669"/>
    <property type="project" value="UniProtKB-UniRule"/>
</dbReference>
<reference evidence="13" key="1">
    <citation type="submission" date="2016-11" db="UniProtKB">
        <authorList>
            <consortium name="WormBaseParasite"/>
        </authorList>
    </citation>
    <scope>IDENTIFICATION</scope>
</reference>
<keyword evidence="1 6" id="KW-0547">Nucleotide-binding</keyword>
<name>A0A1I7RSG7_BURXY</name>
<dbReference type="WBParaSite" id="BXY_0367100.1">
    <property type="protein sequence ID" value="BXY_0367100.1"/>
    <property type="gene ID" value="BXY_0367100"/>
</dbReference>
<comment type="similarity">
    <text evidence="6">Belongs to the DEAD box helicase family.</text>
</comment>
<dbReference type="AlphaFoldDB" id="A0A1I7RSG7"/>
<keyword evidence="12" id="KW-1185">Reference proteome</keyword>
<dbReference type="Proteomes" id="UP000659654">
    <property type="component" value="Unassembled WGS sequence"/>
</dbReference>
<dbReference type="PROSITE" id="PS51192">
    <property type="entry name" value="HELICASE_ATP_BIND_1"/>
    <property type="match status" value="1"/>
</dbReference>
<dbReference type="InterPro" id="IPR027417">
    <property type="entry name" value="P-loop_NTPase"/>
</dbReference>
<dbReference type="SMART" id="SM00487">
    <property type="entry name" value="DEXDc"/>
    <property type="match status" value="1"/>
</dbReference>
<evidence type="ECO:0000313" key="10">
    <source>
        <dbReference type="EMBL" id="CAD5231678.1"/>
    </source>
</evidence>
<dbReference type="Pfam" id="PF00271">
    <property type="entry name" value="Helicase_C"/>
    <property type="match status" value="1"/>
</dbReference>
<organism evidence="11 13">
    <name type="scientific">Bursaphelenchus xylophilus</name>
    <name type="common">Pinewood nematode worm</name>
    <name type="synonym">Aphelenchoides xylophilus</name>
    <dbReference type="NCBI Taxonomy" id="6326"/>
    <lineage>
        <taxon>Eukaryota</taxon>
        <taxon>Metazoa</taxon>
        <taxon>Ecdysozoa</taxon>
        <taxon>Nematoda</taxon>
        <taxon>Chromadorea</taxon>
        <taxon>Rhabditida</taxon>
        <taxon>Tylenchina</taxon>
        <taxon>Tylenchomorpha</taxon>
        <taxon>Aphelenchoidea</taxon>
        <taxon>Aphelenchoididae</taxon>
        <taxon>Bursaphelenchus</taxon>
    </lineage>
</organism>
<dbReference type="GO" id="GO:0003724">
    <property type="term" value="F:RNA helicase activity"/>
    <property type="evidence" value="ECO:0007669"/>
    <property type="project" value="UniProtKB-EC"/>
</dbReference>
<dbReference type="SUPFAM" id="SSF52540">
    <property type="entry name" value="P-loop containing nucleoside triphosphate hydrolases"/>
    <property type="match status" value="1"/>
</dbReference>
<dbReference type="PROSITE" id="PS00039">
    <property type="entry name" value="DEAD_ATP_HELICASE"/>
    <property type="match status" value="1"/>
</dbReference>
<dbReference type="eggNOG" id="KOG0330">
    <property type="taxonomic scope" value="Eukaryota"/>
</dbReference>
<feature type="domain" description="Helicase ATP-binding" evidence="8">
    <location>
        <begin position="197"/>
        <end position="375"/>
    </location>
</feature>
<dbReference type="SMR" id="A0A1I7RSG7"/>
<evidence type="ECO:0000256" key="7">
    <source>
        <dbReference type="RuleBase" id="RU365068"/>
    </source>
</evidence>
<keyword evidence="3 6" id="KW-0347">Helicase</keyword>
<dbReference type="Gene3D" id="3.40.50.300">
    <property type="entry name" value="P-loop containing nucleotide triphosphate hydrolases"/>
    <property type="match status" value="2"/>
</dbReference>
<dbReference type="CDD" id="cd18787">
    <property type="entry name" value="SF2_C_DEAD"/>
    <property type="match status" value="1"/>
</dbReference>
<evidence type="ECO:0000259" key="9">
    <source>
        <dbReference type="PROSITE" id="PS51194"/>
    </source>
</evidence>
<dbReference type="OrthoDB" id="10256233at2759"/>
<keyword evidence="4 6" id="KW-0067">ATP-binding</keyword>
<evidence type="ECO:0000313" key="11">
    <source>
        <dbReference type="Proteomes" id="UP000095284"/>
    </source>
</evidence>
<protein>
    <recommendedName>
        <fullName evidence="7">ATP-dependent RNA helicase</fullName>
        <ecNumber evidence="7">3.6.4.13</ecNumber>
    </recommendedName>
</protein>
<evidence type="ECO:0000259" key="8">
    <source>
        <dbReference type="PROSITE" id="PS51192"/>
    </source>
</evidence>
<dbReference type="InterPro" id="IPR001650">
    <property type="entry name" value="Helicase_C-like"/>
</dbReference>
<evidence type="ECO:0000313" key="13">
    <source>
        <dbReference type="WBParaSite" id="BXY_0367100.1"/>
    </source>
</evidence>
<keyword evidence="5 7" id="KW-0694">RNA-binding</keyword>
<evidence type="ECO:0000256" key="4">
    <source>
        <dbReference type="ARBA" id="ARBA00022840"/>
    </source>
</evidence>
<dbReference type="GO" id="GO:0003723">
    <property type="term" value="F:RNA binding"/>
    <property type="evidence" value="ECO:0007669"/>
    <property type="project" value="UniProtKB-UniRule"/>
</dbReference>
<evidence type="ECO:0000313" key="12">
    <source>
        <dbReference type="Proteomes" id="UP000659654"/>
    </source>
</evidence>
<comment type="catalytic activity">
    <reaction evidence="7">
        <text>ATP + H2O = ADP + phosphate + H(+)</text>
        <dbReference type="Rhea" id="RHEA:13065"/>
        <dbReference type="ChEBI" id="CHEBI:15377"/>
        <dbReference type="ChEBI" id="CHEBI:15378"/>
        <dbReference type="ChEBI" id="CHEBI:30616"/>
        <dbReference type="ChEBI" id="CHEBI:43474"/>
        <dbReference type="ChEBI" id="CHEBI:456216"/>
        <dbReference type="EC" id="3.6.4.13"/>
    </reaction>
</comment>
<proteinExistence type="inferred from homology"/>
<evidence type="ECO:0000256" key="3">
    <source>
        <dbReference type="ARBA" id="ARBA00022806"/>
    </source>
</evidence>
<evidence type="ECO:0000256" key="2">
    <source>
        <dbReference type="ARBA" id="ARBA00022801"/>
    </source>
</evidence>
<dbReference type="EMBL" id="CAJFCV020000005">
    <property type="protein sequence ID" value="CAG9122961.1"/>
    <property type="molecule type" value="Genomic_DNA"/>
</dbReference>
<dbReference type="InterPro" id="IPR011545">
    <property type="entry name" value="DEAD/DEAH_box_helicase_dom"/>
</dbReference>
<dbReference type="GO" id="GO:0016787">
    <property type="term" value="F:hydrolase activity"/>
    <property type="evidence" value="ECO:0007669"/>
    <property type="project" value="UniProtKB-KW"/>
</dbReference>
<dbReference type="Proteomes" id="UP000095284">
    <property type="component" value="Unplaced"/>
</dbReference>
<evidence type="ECO:0000256" key="6">
    <source>
        <dbReference type="RuleBase" id="RU000492"/>
    </source>
</evidence>
<dbReference type="GO" id="GO:0043186">
    <property type="term" value="C:P granule"/>
    <property type="evidence" value="ECO:0007669"/>
    <property type="project" value="UniProtKB-ARBA"/>
</dbReference>
<dbReference type="PROSITE" id="PS51194">
    <property type="entry name" value="HELICASE_CTER"/>
    <property type="match status" value="1"/>
</dbReference>
<comment type="function">
    <text evidence="7">RNA helicase.</text>
</comment>
<accession>A0A1I7RSG7</accession>
<gene>
    <name evidence="10" type="ORF">BXYJ_LOCUS11774</name>
</gene>
<feature type="domain" description="Helicase C-terminal" evidence="9">
    <location>
        <begin position="401"/>
        <end position="548"/>
    </location>
</feature>
<comment type="domain">
    <text evidence="7">The Q motif is unique to and characteristic of the DEAD box family of RNA helicases and controls ATP binding and hydrolysis.</text>
</comment>
<dbReference type="PANTHER" id="PTHR24031">
    <property type="entry name" value="RNA HELICASE"/>
    <property type="match status" value="1"/>
</dbReference>
<dbReference type="SMART" id="SM00490">
    <property type="entry name" value="HELICc"/>
    <property type="match status" value="1"/>
</dbReference>
<dbReference type="EMBL" id="CAJFDI010000005">
    <property type="protein sequence ID" value="CAD5231678.1"/>
    <property type="molecule type" value="Genomic_DNA"/>
</dbReference>
<reference evidence="10" key="2">
    <citation type="submission" date="2020-09" db="EMBL/GenBank/DDBJ databases">
        <authorList>
            <person name="Kikuchi T."/>
        </authorList>
    </citation>
    <scope>NUCLEOTIDE SEQUENCE</scope>
    <source>
        <strain evidence="10">Ka4C1</strain>
    </source>
</reference>
<dbReference type="EC" id="3.6.4.13" evidence="7"/>
<dbReference type="InterPro" id="IPR014001">
    <property type="entry name" value="Helicase_ATP-bd"/>
</dbReference>
<evidence type="ECO:0000256" key="5">
    <source>
        <dbReference type="ARBA" id="ARBA00022884"/>
    </source>
</evidence>
<keyword evidence="2 6" id="KW-0378">Hydrolase</keyword>
<evidence type="ECO:0000256" key="1">
    <source>
        <dbReference type="ARBA" id="ARBA00022741"/>
    </source>
</evidence>
<dbReference type="Pfam" id="PF00270">
    <property type="entry name" value="DEAD"/>
    <property type="match status" value="1"/>
</dbReference>
<dbReference type="InterPro" id="IPR000629">
    <property type="entry name" value="RNA-helicase_DEAD-box_CS"/>
</dbReference>